<evidence type="ECO:0000313" key="18">
    <source>
        <dbReference type="EMBL" id="EFP11114.1"/>
    </source>
</evidence>
<name>E3LTL4_CAERE</name>
<feature type="transmembrane region" description="Helical" evidence="17">
    <location>
        <begin position="339"/>
        <end position="356"/>
    </location>
</feature>
<dbReference type="OrthoDB" id="196717at2759"/>
<evidence type="ECO:0000256" key="8">
    <source>
        <dbReference type="ARBA" id="ARBA00023264"/>
    </source>
</evidence>
<evidence type="ECO:0000256" key="3">
    <source>
        <dbReference type="ARBA" id="ARBA00022679"/>
    </source>
</evidence>
<comment type="catalytic activity">
    <reaction evidence="10">
        <text>1,2-dioctanoyl-sn-glycerol + CDP-choline = 1,2-dioctanoyl-sn-glycero-3-phosphocholine + CMP + H(+)</text>
        <dbReference type="Rhea" id="RHEA:54232"/>
        <dbReference type="ChEBI" id="CHEBI:15378"/>
        <dbReference type="ChEBI" id="CHEBI:58779"/>
        <dbReference type="ChEBI" id="CHEBI:60377"/>
        <dbReference type="ChEBI" id="CHEBI:76979"/>
        <dbReference type="ChEBI" id="CHEBI:78228"/>
    </reaction>
    <physiologicalReaction direction="left-to-right" evidence="10">
        <dbReference type="Rhea" id="RHEA:54233"/>
    </physiologicalReaction>
</comment>
<keyword evidence="7" id="KW-0443">Lipid metabolism</keyword>
<dbReference type="PANTHER" id="PTHR10414">
    <property type="entry name" value="ETHANOLAMINEPHOSPHOTRANSFERASE"/>
    <property type="match status" value="1"/>
</dbReference>
<comment type="catalytic activity">
    <reaction evidence="9">
        <text>1-hexadecanoyl-2-(4Z,7Z,10Z,13Z,16Z,19Z-docosahexaenoyl)-sn-glycerol + CDP-choline = 1-hexadecanoyl-2-(4Z,7Z,10Z,13Z,16Z,19Z-docosahexaenoyl)-sn-glycero-3-phosphocholine + CMP + H(+)</text>
        <dbReference type="Rhea" id="RHEA:54332"/>
        <dbReference type="ChEBI" id="CHEBI:15378"/>
        <dbReference type="ChEBI" id="CHEBI:58779"/>
        <dbReference type="ChEBI" id="CHEBI:60377"/>
        <dbReference type="ChEBI" id="CHEBI:74963"/>
        <dbReference type="ChEBI" id="CHEBI:82949"/>
    </reaction>
    <physiologicalReaction direction="left-to-right" evidence="9">
        <dbReference type="Rhea" id="RHEA:54333"/>
    </physiologicalReaction>
</comment>
<evidence type="ECO:0000256" key="7">
    <source>
        <dbReference type="ARBA" id="ARBA00023209"/>
    </source>
</evidence>
<dbReference type="InterPro" id="IPR014472">
    <property type="entry name" value="CHOPT"/>
</dbReference>
<comment type="similarity">
    <text evidence="2 15">Belongs to the CDP-alcohol phosphatidyltransferase class-I family.</text>
</comment>
<dbReference type="GO" id="GO:0005789">
    <property type="term" value="C:endoplasmic reticulum membrane"/>
    <property type="evidence" value="ECO:0007669"/>
    <property type="project" value="TreeGrafter"/>
</dbReference>
<dbReference type="GO" id="GO:0004142">
    <property type="term" value="F:diacylglycerol cholinephosphotransferase activity"/>
    <property type="evidence" value="ECO:0007669"/>
    <property type="project" value="UniProtKB-EC"/>
</dbReference>
<accession>E3LTL4</accession>
<evidence type="ECO:0000256" key="12">
    <source>
        <dbReference type="ARBA" id="ARBA00037890"/>
    </source>
</evidence>
<evidence type="ECO:0000256" key="4">
    <source>
        <dbReference type="ARBA" id="ARBA00022692"/>
    </source>
</evidence>
<protein>
    <recommendedName>
        <fullName evidence="13">diacylglycerol cholinephosphotransferase</fullName>
        <ecNumber evidence="13">2.7.8.2</ecNumber>
    </recommendedName>
</protein>
<keyword evidence="8" id="KW-1208">Phospholipid metabolism</keyword>
<dbReference type="STRING" id="31234.E3LTL4"/>
<dbReference type="GO" id="GO:0004307">
    <property type="term" value="F:ethanolaminephosphotransferase activity"/>
    <property type="evidence" value="ECO:0007669"/>
    <property type="project" value="TreeGrafter"/>
</dbReference>
<dbReference type="InterPro" id="IPR043130">
    <property type="entry name" value="CDP-OH_PTrfase_TM_dom"/>
</dbReference>
<evidence type="ECO:0000256" key="10">
    <source>
        <dbReference type="ARBA" id="ARBA00036651"/>
    </source>
</evidence>
<dbReference type="OMA" id="FITRQIC"/>
<feature type="compositionally biased region" description="Basic residues" evidence="16">
    <location>
        <begin position="1"/>
        <end position="10"/>
    </location>
</feature>
<evidence type="ECO:0000256" key="15">
    <source>
        <dbReference type="RuleBase" id="RU003750"/>
    </source>
</evidence>
<dbReference type="eggNOG" id="KOG2877">
    <property type="taxonomic scope" value="Eukaryota"/>
</dbReference>
<organism evidence="19">
    <name type="scientific">Caenorhabditis remanei</name>
    <name type="common">Caenorhabditis vulgaris</name>
    <dbReference type="NCBI Taxonomy" id="31234"/>
    <lineage>
        <taxon>Eukaryota</taxon>
        <taxon>Metazoa</taxon>
        <taxon>Ecdysozoa</taxon>
        <taxon>Nematoda</taxon>
        <taxon>Chromadorea</taxon>
        <taxon>Rhabditida</taxon>
        <taxon>Rhabditina</taxon>
        <taxon>Rhabditomorpha</taxon>
        <taxon>Rhabditoidea</taxon>
        <taxon>Rhabditidae</taxon>
        <taxon>Peloderinae</taxon>
        <taxon>Caenorhabditis</taxon>
    </lineage>
</organism>
<feature type="transmembrane region" description="Helical" evidence="17">
    <location>
        <begin position="140"/>
        <end position="158"/>
    </location>
</feature>
<reference evidence="18" key="1">
    <citation type="submission" date="2007-07" db="EMBL/GenBank/DDBJ databases">
        <title>PCAP assembly of the Caenorhabditis remanei genome.</title>
        <authorList>
            <consortium name="The Caenorhabditis remanei Sequencing Consortium"/>
            <person name="Wilson R.K."/>
        </authorList>
    </citation>
    <scope>NUCLEOTIDE SEQUENCE [LARGE SCALE GENOMIC DNA]</scope>
    <source>
        <strain evidence="18">PB4641</strain>
    </source>
</reference>
<evidence type="ECO:0000256" key="2">
    <source>
        <dbReference type="ARBA" id="ARBA00010441"/>
    </source>
</evidence>
<feature type="transmembrane region" description="Helical" evidence="17">
    <location>
        <begin position="113"/>
        <end position="134"/>
    </location>
</feature>
<dbReference type="GO" id="GO:0006646">
    <property type="term" value="P:phosphatidylethanolamine biosynthetic process"/>
    <property type="evidence" value="ECO:0007669"/>
    <property type="project" value="TreeGrafter"/>
</dbReference>
<dbReference type="Proteomes" id="UP000008281">
    <property type="component" value="Unassembled WGS sequence"/>
</dbReference>
<dbReference type="GO" id="GO:0005794">
    <property type="term" value="C:Golgi apparatus"/>
    <property type="evidence" value="ECO:0007669"/>
    <property type="project" value="TreeGrafter"/>
</dbReference>
<evidence type="ECO:0000256" key="14">
    <source>
        <dbReference type="ARBA" id="ARBA00048570"/>
    </source>
</evidence>
<evidence type="ECO:0000256" key="9">
    <source>
        <dbReference type="ARBA" id="ARBA00036100"/>
    </source>
</evidence>
<dbReference type="InterPro" id="IPR000462">
    <property type="entry name" value="CDP-OH_P_trans"/>
</dbReference>
<dbReference type="Pfam" id="PF01066">
    <property type="entry name" value="CDP-OH_P_transf"/>
    <property type="match status" value="1"/>
</dbReference>
<keyword evidence="7" id="KW-0594">Phospholipid biosynthesis</keyword>
<dbReference type="Gene3D" id="1.20.120.1760">
    <property type="match status" value="1"/>
</dbReference>
<dbReference type="PROSITE" id="PS00379">
    <property type="entry name" value="CDP_ALCOHOL_P_TRANSF"/>
    <property type="match status" value="1"/>
</dbReference>
<evidence type="ECO:0000256" key="11">
    <source>
        <dbReference type="ARBA" id="ARBA00036890"/>
    </source>
</evidence>
<dbReference type="InterPro" id="IPR048254">
    <property type="entry name" value="CDP_ALCOHOL_P_TRANSF_CS"/>
</dbReference>
<feature type="transmembrane region" description="Helical" evidence="17">
    <location>
        <begin position="206"/>
        <end position="224"/>
    </location>
</feature>
<gene>
    <name evidence="18" type="ORF">CRE_30928</name>
</gene>
<keyword evidence="19" id="KW-1185">Reference proteome</keyword>
<proteinExistence type="inferred from homology"/>
<dbReference type="PIRSF" id="PIRSF015665">
    <property type="entry name" value="CHOPT"/>
    <property type="match status" value="1"/>
</dbReference>
<keyword evidence="4 17" id="KW-0812">Transmembrane</keyword>
<comment type="pathway">
    <text evidence="12">Phospholipid metabolism; phosphatidylcholine biosynthesis; phosphatidylcholine from phosphocholine: step 2/2.</text>
</comment>
<dbReference type="PANTHER" id="PTHR10414:SF37">
    <property type="entry name" value="BB IN A BOXCAR, ISOFORM C"/>
    <property type="match status" value="1"/>
</dbReference>
<feature type="transmembrane region" description="Helical" evidence="17">
    <location>
        <begin position="306"/>
        <end position="327"/>
    </location>
</feature>
<dbReference type="AlphaFoldDB" id="E3LTL4"/>
<dbReference type="HOGENOM" id="CLU_035066_1_0_1"/>
<comment type="catalytic activity">
    <reaction evidence="11">
        <text>1-hexadecanoyl-2-(9Z-octadecenoyl)-sn-glycerol + CDP-choline = 1-hexadecanoyl-2-(9Z-octadecenoyl)-sn-glycero-3-phosphocholine + CMP + H(+)</text>
        <dbReference type="Rhea" id="RHEA:54244"/>
        <dbReference type="ChEBI" id="CHEBI:15378"/>
        <dbReference type="ChEBI" id="CHEBI:58779"/>
        <dbReference type="ChEBI" id="CHEBI:60377"/>
        <dbReference type="ChEBI" id="CHEBI:73001"/>
        <dbReference type="ChEBI" id="CHEBI:75466"/>
    </reaction>
    <physiologicalReaction direction="left-to-right" evidence="11">
        <dbReference type="Rhea" id="RHEA:54245"/>
    </physiologicalReaction>
</comment>
<evidence type="ECO:0000256" key="16">
    <source>
        <dbReference type="SAM" id="MobiDB-lite"/>
    </source>
</evidence>
<dbReference type="InParanoid" id="E3LTL4"/>
<evidence type="ECO:0000256" key="13">
    <source>
        <dbReference type="ARBA" id="ARBA00038987"/>
    </source>
</evidence>
<dbReference type="FunCoup" id="E3LTL4">
    <property type="interactions" value="3318"/>
</dbReference>
<evidence type="ECO:0000256" key="17">
    <source>
        <dbReference type="SAM" id="Phobius"/>
    </source>
</evidence>
<evidence type="ECO:0000256" key="5">
    <source>
        <dbReference type="ARBA" id="ARBA00022989"/>
    </source>
</evidence>
<evidence type="ECO:0000256" key="1">
    <source>
        <dbReference type="ARBA" id="ARBA00004141"/>
    </source>
</evidence>
<dbReference type="EMBL" id="DS268415">
    <property type="protein sequence ID" value="EFP11114.1"/>
    <property type="molecule type" value="Genomic_DNA"/>
</dbReference>
<comment type="subcellular location">
    <subcellularLocation>
        <location evidence="1">Membrane</location>
        <topology evidence="1">Multi-pass membrane protein</topology>
    </subcellularLocation>
</comment>
<dbReference type="EC" id="2.7.8.2" evidence="13"/>
<feature type="transmembrane region" description="Helical" evidence="17">
    <location>
        <begin position="399"/>
        <end position="416"/>
    </location>
</feature>
<keyword evidence="7" id="KW-0444">Lipid biosynthesis</keyword>
<feature type="transmembrane region" description="Helical" evidence="17">
    <location>
        <begin position="273"/>
        <end position="294"/>
    </location>
</feature>
<dbReference type="FunFam" id="1.20.120.1760:FF:000002">
    <property type="entry name" value="Choline/ethanolamine phosphotransferase 1"/>
    <property type="match status" value="1"/>
</dbReference>
<sequence>MVTTRSRSKNNRAADKDRSKERFAYRPRSTFEESDALVGYKTIDHYLQYDCLLTREELQRLDEHVYSAVDTSWLDELCMKKFWEAVVLYYPLWVAPNLLTLIGKFLSDAQKKIVFFSGLIVNLTTVLVLSFYCPTATETAPSWAYFLAAAGLFVYQTLDATDGKQARRIGASSPLGELFDHGCDSASQVFVTLNVCYALQLGTVRCGVFIACLISVSLFYTAHWSTYCTGQLRFARFDVTEAQWSIISMLLCTAVFGPGIWSIGVFGYYLKHLLLAAVALGTVYQALGYLAVIFTDGVGKNGSTVAGTSVLFPICPLMAVIVPYCMIYSKSASTVYDDLIVIFVLQFGAVAAKATNRLIVAHMSRSELSLWDWIYMGPIALMINQYYDIKIDEPRLLKYTTVYVYLSLLVYCLFITRQICDHMGIFCFKVSPQRSNK</sequence>
<keyword evidence="5 17" id="KW-1133">Transmembrane helix</keyword>
<comment type="catalytic activity">
    <reaction evidence="14">
        <text>CDP-choline + a 1,2-diacyl-sn-glycerol = a 1,2-diacyl-sn-glycero-3-phosphocholine + CMP + H(+)</text>
        <dbReference type="Rhea" id="RHEA:32939"/>
        <dbReference type="ChEBI" id="CHEBI:15378"/>
        <dbReference type="ChEBI" id="CHEBI:17815"/>
        <dbReference type="ChEBI" id="CHEBI:57643"/>
        <dbReference type="ChEBI" id="CHEBI:58779"/>
        <dbReference type="ChEBI" id="CHEBI:60377"/>
        <dbReference type="EC" id="2.7.8.2"/>
    </reaction>
    <physiologicalReaction direction="left-to-right" evidence="14">
        <dbReference type="Rhea" id="RHEA:32940"/>
    </physiologicalReaction>
</comment>
<keyword evidence="6 17" id="KW-0472">Membrane</keyword>
<feature type="region of interest" description="Disordered" evidence="16">
    <location>
        <begin position="1"/>
        <end position="20"/>
    </location>
</feature>
<keyword evidence="3 15" id="KW-0808">Transferase</keyword>
<feature type="transmembrane region" description="Helical" evidence="17">
    <location>
        <begin position="244"/>
        <end position="266"/>
    </location>
</feature>
<evidence type="ECO:0000313" key="19">
    <source>
        <dbReference type="Proteomes" id="UP000008281"/>
    </source>
</evidence>
<evidence type="ECO:0000256" key="6">
    <source>
        <dbReference type="ARBA" id="ARBA00023136"/>
    </source>
</evidence>